<accession>A0A8E2JQD9</accession>
<gene>
    <name evidence="1" type="ORF">AOQ84DRAFT_344336</name>
</gene>
<reference evidence="1 2" key="1">
    <citation type="journal article" date="2016" name="Nat. Commun.">
        <title>Ectomycorrhizal ecology is imprinted in the genome of the dominant symbiotic fungus Cenococcum geophilum.</title>
        <authorList>
            <consortium name="DOE Joint Genome Institute"/>
            <person name="Peter M."/>
            <person name="Kohler A."/>
            <person name="Ohm R.A."/>
            <person name="Kuo A."/>
            <person name="Krutzmann J."/>
            <person name="Morin E."/>
            <person name="Arend M."/>
            <person name="Barry K.W."/>
            <person name="Binder M."/>
            <person name="Choi C."/>
            <person name="Clum A."/>
            <person name="Copeland A."/>
            <person name="Grisel N."/>
            <person name="Haridas S."/>
            <person name="Kipfer T."/>
            <person name="LaButti K."/>
            <person name="Lindquist E."/>
            <person name="Lipzen A."/>
            <person name="Maire R."/>
            <person name="Meier B."/>
            <person name="Mihaltcheva S."/>
            <person name="Molinier V."/>
            <person name="Murat C."/>
            <person name="Poggeler S."/>
            <person name="Quandt C.A."/>
            <person name="Sperisen C."/>
            <person name="Tritt A."/>
            <person name="Tisserant E."/>
            <person name="Crous P.W."/>
            <person name="Henrissat B."/>
            <person name="Nehls U."/>
            <person name="Egli S."/>
            <person name="Spatafora J.W."/>
            <person name="Grigoriev I.V."/>
            <person name="Martin F.M."/>
        </authorList>
    </citation>
    <scope>NUCLEOTIDE SEQUENCE [LARGE SCALE GENOMIC DNA]</scope>
    <source>
        <strain evidence="1 2">CBS 207.34</strain>
    </source>
</reference>
<protein>
    <submittedName>
        <fullName evidence="1">Uncharacterized protein</fullName>
    </submittedName>
</protein>
<feature type="non-terminal residue" evidence="1">
    <location>
        <position position="1"/>
    </location>
</feature>
<dbReference type="EMBL" id="KV750216">
    <property type="protein sequence ID" value="OCL05744.1"/>
    <property type="molecule type" value="Genomic_DNA"/>
</dbReference>
<dbReference type="OrthoDB" id="5389400at2759"/>
<dbReference type="AlphaFoldDB" id="A0A8E2JQD9"/>
<proteinExistence type="predicted"/>
<keyword evidence="2" id="KW-1185">Reference proteome</keyword>
<evidence type="ECO:0000313" key="2">
    <source>
        <dbReference type="Proteomes" id="UP000250140"/>
    </source>
</evidence>
<name>A0A8E2JQD9_9PEZI</name>
<dbReference type="Proteomes" id="UP000250140">
    <property type="component" value="Unassembled WGS sequence"/>
</dbReference>
<sequence length="367" mass="40847">MIEKVTANSWLLSVDIKQLQNDWDAVMKATPNEIWQPSISGFTSSDFWAKAAGATWKHLTCGSQEDHKAILIESQTSEECMELGLVKVLVPRNLLELSRYDMRCTIGWQASYEVWSLKTSHILFRLFLDLGSEVIQQLVSDASISHMEHEVPQLKDLEFQFPVIFGPLFRSVLILNYLVNVQEMPQSEQGPDLALNCRYSVVDIKGELSGLTTQATERSLISGAYMPSHSSPSRTDVASVWRNGGVVQNMAGLDLPVIQKSGVLIVGKNGDGLKEASMLRQNSDKVVLQTVTEDGTARQEVVSRVPRELLSSQPVLLRGLSYEANTQEITTVAWTKPPQGLYSFDEIVKEEHPVMLDRSRASIPTAT</sequence>
<organism evidence="1 2">
    <name type="scientific">Glonium stellatum</name>
    <dbReference type="NCBI Taxonomy" id="574774"/>
    <lineage>
        <taxon>Eukaryota</taxon>
        <taxon>Fungi</taxon>
        <taxon>Dikarya</taxon>
        <taxon>Ascomycota</taxon>
        <taxon>Pezizomycotina</taxon>
        <taxon>Dothideomycetes</taxon>
        <taxon>Pleosporomycetidae</taxon>
        <taxon>Gloniales</taxon>
        <taxon>Gloniaceae</taxon>
        <taxon>Glonium</taxon>
    </lineage>
</organism>
<evidence type="ECO:0000313" key="1">
    <source>
        <dbReference type="EMBL" id="OCL05744.1"/>
    </source>
</evidence>